<evidence type="ECO:0000313" key="3">
    <source>
        <dbReference type="Proteomes" id="UP000318102"/>
    </source>
</evidence>
<dbReference type="Pfam" id="PF01869">
    <property type="entry name" value="BcrAD_BadFG"/>
    <property type="match status" value="1"/>
</dbReference>
<reference evidence="2 3" key="1">
    <citation type="submission" date="2019-07" db="EMBL/GenBank/DDBJ databases">
        <authorList>
            <person name="Kim J."/>
        </authorList>
    </citation>
    <scope>NUCLEOTIDE SEQUENCE [LARGE SCALE GENOMIC DNA]</scope>
    <source>
        <strain evidence="2 3">N4</strain>
    </source>
</reference>
<protein>
    <submittedName>
        <fullName evidence="2">ATPase</fullName>
    </submittedName>
</protein>
<comment type="caution">
    <text evidence="2">The sequence shown here is derived from an EMBL/GenBank/DDBJ whole genome shotgun (WGS) entry which is preliminary data.</text>
</comment>
<dbReference type="InterPro" id="IPR002731">
    <property type="entry name" value="ATPase_BadF"/>
</dbReference>
<dbReference type="AlphaFoldDB" id="A0A559IXX9"/>
<dbReference type="PANTHER" id="PTHR43190:SF3">
    <property type="entry name" value="N-ACETYL-D-GLUCOSAMINE KINASE"/>
    <property type="match status" value="1"/>
</dbReference>
<dbReference type="SUPFAM" id="SSF53067">
    <property type="entry name" value="Actin-like ATPase domain"/>
    <property type="match status" value="2"/>
</dbReference>
<proteinExistence type="predicted"/>
<name>A0A559IXX9_9BACL</name>
<keyword evidence="3" id="KW-1185">Reference proteome</keyword>
<dbReference type="OrthoDB" id="9772633at2"/>
<accession>A0A559IXX9</accession>
<evidence type="ECO:0000259" key="1">
    <source>
        <dbReference type="Pfam" id="PF01869"/>
    </source>
</evidence>
<gene>
    <name evidence="2" type="ORF">FPZ44_05145</name>
</gene>
<feature type="domain" description="ATPase BadF/BadG/BcrA/BcrD type" evidence="1">
    <location>
        <begin position="5"/>
        <end position="300"/>
    </location>
</feature>
<dbReference type="Gene3D" id="3.30.420.40">
    <property type="match status" value="2"/>
</dbReference>
<dbReference type="EMBL" id="VNJK01000001">
    <property type="protein sequence ID" value="TVX92494.1"/>
    <property type="molecule type" value="Genomic_DNA"/>
</dbReference>
<dbReference type="InterPro" id="IPR043129">
    <property type="entry name" value="ATPase_NBD"/>
</dbReference>
<sequence>MGIYLGVDAGGSKTHAVITDHNGQVLGKGHAGNGNHQVNRQVAESNIRQACEGALQEAGVTHEQVNYAYFGLAGADREVDYEILRPMIAGLGFPRHHITCDTMIGMRAGTNQAHGAVIICGTGFNSAARNRAGDELQYGGFGYKYGDGYGAGSSLAMLAFRSVMRAWDGRGPKTALTDMVLRHMNMSSAEQLFNEVLDGKRSIPLDLAKTLFEAAQVGDQIAIDILTTEGEELGNAVVALIRRLNMSEDKFDIVYIGSVLNKGSGAFLTDAIERVVAEHAPNASCVRLTADPVAGAVMSAMECDGLTLSEELETRMKSLTFELIS</sequence>
<dbReference type="PANTHER" id="PTHR43190">
    <property type="entry name" value="N-ACETYL-D-GLUCOSAMINE KINASE"/>
    <property type="match status" value="1"/>
</dbReference>
<evidence type="ECO:0000313" key="2">
    <source>
        <dbReference type="EMBL" id="TVX92494.1"/>
    </source>
</evidence>
<dbReference type="RefSeq" id="WP_144988010.1">
    <property type="nucleotide sequence ID" value="NZ_VNJK01000001.1"/>
</dbReference>
<dbReference type="InterPro" id="IPR052519">
    <property type="entry name" value="Euk-type_GlcNAc_Kinase"/>
</dbReference>
<dbReference type="Proteomes" id="UP000318102">
    <property type="component" value="Unassembled WGS sequence"/>
</dbReference>
<dbReference type="CDD" id="cd24007">
    <property type="entry name" value="ASKHA_NBD_eukNAGK-like"/>
    <property type="match status" value="1"/>
</dbReference>
<organism evidence="2 3">
    <name type="scientific">Paenibacillus agilis</name>
    <dbReference type="NCBI Taxonomy" id="3020863"/>
    <lineage>
        <taxon>Bacteria</taxon>
        <taxon>Bacillati</taxon>
        <taxon>Bacillota</taxon>
        <taxon>Bacilli</taxon>
        <taxon>Bacillales</taxon>
        <taxon>Paenibacillaceae</taxon>
        <taxon>Paenibacillus</taxon>
    </lineage>
</organism>